<dbReference type="PANTHER" id="PTHR47461:SF3">
    <property type="entry name" value="PHYTOLONGIN PHYL2.2"/>
    <property type="match status" value="1"/>
</dbReference>
<dbReference type="InterPro" id="IPR044783">
    <property type="entry name" value="PHYL"/>
</dbReference>
<keyword evidence="1" id="KW-1133">Transmembrane helix</keyword>
<dbReference type="AlphaFoldDB" id="A0AAV8SJ05"/>
<dbReference type="InterPro" id="IPR011012">
    <property type="entry name" value="Longin-like_dom_sf"/>
</dbReference>
<dbReference type="Gene3D" id="3.30.450.50">
    <property type="entry name" value="Longin domain"/>
    <property type="match status" value="1"/>
</dbReference>
<comment type="caution">
    <text evidence="2">The sequence shown here is derived from an EMBL/GenBank/DDBJ whole genome shotgun (WGS) entry which is preliminary data.</text>
</comment>
<reference evidence="2 3" key="1">
    <citation type="submission" date="2021-09" db="EMBL/GenBank/DDBJ databases">
        <title>Genomic insights and catalytic innovation underlie evolution of tropane alkaloids biosynthesis.</title>
        <authorList>
            <person name="Wang Y.-J."/>
            <person name="Tian T."/>
            <person name="Huang J.-P."/>
            <person name="Huang S.-X."/>
        </authorList>
    </citation>
    <scope>NUCLEOTIDE SEQUENCE [LARGE SCALE GENOMIC DNA]</scope>
    <source>
        <strain evidence="2">KIB-2018</strain>
        <tissue evidence="2">Leaf</tissue>
    </source>
</reference>
<dbReference type="Proteomes" id="UP001159364">
    <property type="component" value="Linkage Group LG10"/>
</dbReference>
<name>A0AAV8SJ05_9ROSI</name>
<accession>A0AAV8SJ05</accession>
<dbReference type="PANTHER" id="PTHR47461">
    <property type="entry name" value="PHYTOLONGIN PHYL1.2"/>
    <property type="match status" value="1"/>
</dbReference>
<keyword evidence="1" id="KW-0812">Transmembrane</keyword>
<dbReference type="SUPFAM" id="SSF64356">
    <property type="entry name" value="SNARE-like"/>
    <property type="match status" value="1"/>
</dbReference>
<sequence length="277" mass="31455">MKIPPMISNPSLFFYACIAKGPTILAQFPSSKEPGIETIAQKCVEETPSYHSMFCHTFRRKTYTFLINDPFAFFAIFDQEMDRFETLCFLNSVKNSFEELMESNPIKDFDELVPLCLQGTFHPIFREIIALDLDLSNSLVDSSTEYRNPSVDSTRGKRTIMKPLLPKPGKMLMKKKKRLFSGFADVVGDPHHKDAGSDEKNNKVNNMAENGNGAVSKEFPLSMMQKSGGSYLVESKQKAKQIWKKHVWVVLILDLVVCAVLFGIWLWVCRGFKCIDG</sequence>
<keyword evidence="3" id="KW-1185">Reference proteome</keyword>
<dbReference type="PROSITE" id="PS51257">
    <property type="entry name" value="PROKAR_LIPOPROTEIN"/>
    <property type="match status" value="1"/>
</dbReference>
<dbReference type="GO" id="GO:0016020">
    <property type="term" value="C:membrane"/>
    <property type="evidence" value="ECO:0007669"/>
    <property type="project" value="InterPro"/>
</dbReference>
<evidence type="ECO:0000256" key="1">
    <source>
        <dbReference type="SAM" id="Phobius"/>
    </source>
</evidence>
<protein>
    <recommendedName>
        <fullName evidence="4">Longin domain-containing protein</fullName>
    </recommendedName>
</protein>
<evidence type="ECO:0000313" key="2">
    <source>
        <dbReference type="EMBL" id="KAJ8751966.1"/>
    </source>
</evidence>
<keyword evidence="1" id="KW-0472">Membrane</keyword>
<gene>
    <name evidence="2" type="ORF">K2173_000712</name>
</gene>
<evidence type="ECO:0008006" key="4">
    <source>
        <dbReference type="Google" id="ProtNLM"/>
    </source>
</evidence>
<proteinExistence type="predicted"/>
<feature type="transmembrane region" description="Helical" evidence="1">
    <location>
        <begin position="247"/>
        <end position="268"/>
    </location>
</feature>
<dbReference type="EMBL" id="JAIWQS010000010">
    <property type="protein sequence ID" value="KAJ8751966.1"/>
    <property type="molecule type" value="Genomic_DNA"/>
</dbReference>
<organism evidence="2 3">
    <name type="scientific">Erythroxylum novogranatense</name>
    <dbReference type="NCBI Taxonomy" id="1862640"/>
    <lineage>
        <taxon>Eukaryota</taxon>
        <taxon>Viridiplantae</taxon>
        <taxon>Streptophyta</taxon>
        <taxon>Embryophyta</taxon>
        <taxon>Tracheophyta</taxon>
        <taxon>Spermatophyta</taxon>
        <taxon>Magnoliopsida</taxon>
        <taxon>eudicotyledons</taxon>
        <taxon>Gunneridae</taxon>
        <taxon>Pentapetalae</taxon>
        <taxon>rosids</taxon>
        <taxon>fabids</taxon>
        <taxon>Malpighiales</taxon>
        <taxon>Erythroxylaceae</taxon>
        <taxon>Erythroxylum</taxon>
    </lineage>
</organism>
<evidence type="ECO:0000313" key="3">
    <source>
        <dbReference type="Proteomes" id="UP001159364"/>
    </source>
</evidence>